<sequence length="81" mass="9490">IARMMRQWVEGSQCVRKRENELYNGKHEEKIFTHKVQPYYSLRCIPQILGPVYDELLNAEKVLINEINSACDNPIVDPDTQ</sequence>
<protein>
    <submittedName>
        <fullName evidence="2">Aromatic amino acid ammonia-lyase</fullName>
    </submittedName>
</protein>
<dbReference type="InterPro" id="IPR001106">
    <property type="entry name" value="Aromatic_Lyase"/>
</dbReference>
<dbReference type="SUPFAM" id="SSF48557">
    <property type="entry name" value="L-aspartase-like"/>
    <property type="match status" value="1"/>
</dbReference>
<reference evidence="2" key="1">
    <citation type="submission" date="2021-10" db="EMBL/GenBank/DDBJ databases">
        <title>Collection of gut derived symbiotic bacterial strains cultured from healthy donors.</title>
        <authorList>
            <person name="Lin H."/>
            <person name="Littmann E."/>
            <person name="Claire K."/>
            <person name="Pamer E."/>
        </authorList>
    </citation>
    <scope>NUCLEOTIDE SEQUENCE</scope>
    <source>
        <strain evidence="2">MSK.22.92</strain>
    </source>
</reference>
<dbReference type="GO" id="GO:0016841">
    <property type="term" value="F:ammonia-lyase activity"/>
    <property type="evidence" value="ECO:0007669"/>
    <property type="project" value="UniProtKB-ARBA"/>
</dbReference>
<dbReference type="Proteomes" id="UP001197847">
    <property type="component" value="Unassembled WGS sequence"/>
</dbReference>
<organism evidence="2 3">
    <name type="scientific">Agathobacter rectalis</name>
    <dbReference type="NCBI Taxonomy" id="39491"/>
    <lineage>
        <taxon>Bacteria</taxon>
        <taxon>Bacillati</taxon>
        <taxon>Bacillota</taxon>
        <taxon>Clostridia</taxon>
        <taxon>Lachnospirales</taxon>
        <taxon>Lachnospiraceae</taxon>
        <taxon>Agathobacter</taxon>
    </lineage>
</organism>
<dbReference type="Gene3D" id="1.20.200.10">
    <property type="entry name" value="Fumarase/aspartase (Central domain)"/>
    <property type="match status" value="1"/>
</dbReference>
<dbReference type="InterPro" id="IPR008948">
    <property type="entry name" value="L-Aspartase-like"/>
</dbReference>
<dbReference type="AlphaFoldDB" id="A0AAW4WZQ4"/>
<accession>A0AAW4WZQ4</accession>
<dbReference type="EMBL" id="JAJFBX010000333">
    <property type="protein sequence ID" value="MCC2748927.1"/>
    <property type="molecule type" value="Genomic_DNA"/>
</dbReference>
<feature type="non-terminal residue" evidence="2">
    <location>
        <position position="1"/>
    </location>
</feature>
<gene>
    <name evidence="2" type="ORF">LK487_18315</name>
</gene>
<dbReference type="Pfam" id="PF00221">
    <property type="entry name" value="Lyase_aromatic"/>
    <property type="match status" value="1"/>
</dbReference>
<name>A0AAW4WZQ4_9FIRM</name>
<keyword evidence="1" id="KW-0456">Lyase</keyword>
<evidence type="ECO:0000313" key="3">
    <source>
        <dbReference type="Proteomes" id="UP001197847"/>
    </source>
</evidence>
<evidence type="ECO:0000256" key="1">
    <source>
        <dbReference type="ARBA" id="ARBA00023239"/>
    </source>
</evidence>
<evidence type="ECO:0000313" key="2">
    <source>
        <dbReference type="EMBL" id="MCC2748927.1"/>
    </source>
</evidence>
<proteinExistence type="predicted"/>
<comment type="caution">
    <text evidence="2">The sequence shown here is derived from an EMBL/GenBank/DDBJ whole genome shotgun (WGS) entry which is preliminary data.</text>
</comment>
<feature type="non-terminal residue" evidence="2">
    <location>
        <position position="81"/>
    </location>
</feature>
<dbReference type="PANTHER" id="PTHR10362">
    <property type="entry name" value="HISTIDINE AMMONIA-LYASE"/>
    <property type="match status" value="1"/>
</dbReference>